<dbReference type="SUPFAM" id="SSF51556">
    <property type="entry name" value="Metallo-dependent hydrolases"/>
    <property type="match status" value="1"/>
</dbReference>
<dbReference type="Pfam" id="PF01979">
    <property type="entry name" value="Amidohydro_1"/>
    <property type="match status" value="1"/>
</dbReference>
<keyword evidence="11" id="KW-1185">Reference proteome</keyword>
<evidence type="ECO:0000313" key="10">
    <source>
        <dbReference type="EMBL" id="ORX89716.1"/>
    </source>
</evidence>
<evidence type="ECO:0000259" key="9">
    <source>
        <dbReference type="Pfam" id="PF01979"/>
    </source>
</evidence>
<dbReference type="PANTHER" id="PTHR11271:SF6">
    <property type="entry name" value="GUANINE DEAMINASE"/>
    <property type="match status" value="1"/>
</dbReference>
<evidence type="ECO:0000256" key="7">
    <source>
        <dbReference type="ARBA" id="ARBA00056079"/>
    </source>
</evidence>
<comment type="caution">
    <text evidence="10">The sequence shown here is derived from an EMBL/GenBank/DDBJ whole genome shotgun (WGS) entry which is preliminary data.</text>
</comment>
<dbReference type="InParanoid" id="A0A1Y1XW38"/>
<dbReference type="AlphaFoldDB" id="A0A1Y1XW38"/>
<dbReference type="GO" id="GO:0006147">
    <property type="term" value="P:guanine catabolic process"/>
    <property type="evidence" value="ECO:0007669"/>
    <property type="project" value="UniProtKB-UniRule"/>
</dbReference>
<dbReference type="FunFam" id="3.20.20.140:FF:000022">
    <property type="entry name" value="Guanine deaminase"/>
    <property type="match status" value="1"/>
</dbReference>
<dbReference type="Gene3D" id="2.30.40.10">
    <property type="entry name" value="Urease, subunit C, domain 1"/>
    <property type="match status" value="1"/>
</dbReference>
<evidence type="ECO:0000256" key="4">
    <source>
        <dbReference type="ARBA" id="ARBA00022801"/>
    </source>
</evidence>
<accession>A0A1Y1XW38</accession>
<evidence type="ECO:0000256" key="2">
    <source>
        <dbReference type="ARBA" id="ARBA00006745"/>
    </source>
</evidence>
<dbReference type="GO" id="GO:0008270">
    <property type="term" value="F:zinc ion binding"/>
    <property type="evidence" value="ECO:0007669"/>
    <property type="project" value="UniProtKB-UniRule"/>
</dbReference>
<dbReference type="NCBIfam" id="TIGR02967">
    <property type="entry name" value="guan_deamin"/>
    <property type="match status" value="1"/>
</dbReference>
<dbReference type="GO" id="GO:0008892">
    <property type="term" value="F:guanine deaminase activity"/>
    <property type="evidence" value="ECO:0007669"/>
    <property type="project" value="UniProtKB-UniRule"/>
</dbReference>
<dbReference type="InterPro" id="IPR006680">
    <property type="entry name" value="Amidohydro-rel"/>
</dbReference>
<keyword evidence="3 8" id="KW-0479">Metal-binding</keyword>
<evidence type="ECO:0000256" key="3">
    <source>
        <dbReference type="ARBA" id="ARBA00022723"/>
    </source>
</evidence>
<dbReference type="FunCoup" id="A0A1Y1XW38">
    <property type="interactions" value="525"/>
</dbReference>
<dbReference type="EC" id="3.5.4.3" evidence="8"/>
<name>A0A1Y1XW38_9FUNG</name>
<dbReference type="EMBL" id="MCFE01000426">
    <property type="protein sequence ID" value="ORX89716.1"/>
    <property type="molecule type" value="Genomic_DNA"/>
</dbReference>
<comment type="catalytic activity">
    <reaction evidence="6 8">
        <text>guanine + H2O + H(+) = xanthine + NH4(+)</text>
        <dbReference type="Rhea" id="RHEA:14665"/>
        <dbReference type="ChEBI" id="CHEBI:15377"/>
        <dbReference type="ChEBI" id="CHEBI:15378"/>
        <dbReference type="ChEBI" id="CHEBI:16235"/>
        <dbReference type="ChEBI" id="CHEBI:17712"/>
        <dbReference type="ChEBI" id="CHEBI:28938"/>
        <dbReference type="EC" id="3.5.4.3"/>
    </reaction>
</comment>
<evidence type="ECO:0000313" key="11">
    <source>
        <dbReference type="Proteomes" id="UP000193498"/>
    </source>
</evidence>
<proteinExistence type="inferred from homology"/>
<dbReference type="Gene3D" id="3.20.20.140">
    <property type="entry name" value="Metal-dependent hydrolases"/>
    <property type="match status" value="1"/>
</dbReference>
<dbReference type="InterPro" id="IPR051607">
    <property type="entry name" value="Metallo-dep_hydrolases"/>
</dbReference>
<feature type="domain" description="Amidohydrolase-related" evidence="9">
    <location>
        <begin position="74"/>
        <end position="449"/>
    </location>
</feature>
<dbReference type="UniPathway" id="UPA00603">
    <property type="reaction ID" value="UER00660"/>
</dbReference>
<dbReference type="PANTHER" id="PTHR11271">
    <property type="entry name" value="GUANINE DEAMINASE"/>
    <property type="match status" value="1"/>
</dbReference>
<comment type="cofactor">
    <cofactor evidence="8">
        <name>Zn(2+)</name>
        <dbReference type="ChEBI" id="CHEBI:29105"/>
    </cofactor>
    <text evidence="8">Binds 1 zinc ion per subunit.</text>
</comment>
<dbReference type="GO" id="GO:0005829">
    <property type="term" value="C:cytosol"/>
    <property type="evidence" value="ECO:0007669"/>
    <property type="project" value="TreeGrafter"/>
</dbReference>
<sequence>MNSSTTSRLFFGKFVHNVDLENLEYIHDGVIVVSETGEILHVEKDVTQEQLANLASQYSLTADQVTILEENQFFMPGFIDTHIHAPQYVFAGSGMNLQLLEWLETYTFPREAFFKSTEYAKKAYSDVVSQLIRNGTTTACYYGTIHVEACKILADTVDEMGQRAYIGKVNMDRNSPDYYIETTEDSVEKTEEFIQFMLEKSKKNPRVYPVITPRFVPSCTGDLMRKLGELARKYDVPVQSHLCENRGEIEWVQQLHPELPSYTAVYDHYGLLTDKTIMAHCVHLTEEECALIKKRNAGIAHCANSNFALRSGICNVRKLLEDKQKVGMGTDVAGGYTTSMLDAIRTAAIASAAVSFTEQDPNGNNYSQLKLAELIYLATVGGAKVMGLEERIGNFMVGKQFDALLIDPSKPESNFRLYSHDDFYTTFEKFIHIGDDRNISRVYIDGRLVNSKD</sequence>
<protein>
    <recommendedName>
        <fullName evidence="8">Guanine deaminase</fullName>
        <shortName evidence="8">Guanase</shortName>
        <ecNumber evidence="8">3.5.4.3</ecNumber>
    </recommendedName>
    <alternativeName>
        <fullName evidence="8">Guanine aminohydrolase</fullName>
    </alternativeName>
</protein>
<dbReference type="InterPro" id="IPR011059">
    <property type="entry name" value="Metal-dep_hydrolase_composite"/>
</dbReference>
<dbReference type="InterPro" id="IPR014311">
    <property type="entry name" value="Guanine_deaminase"/>
</dbReference>
<evidence type="ECO:0000256" key="1">
    <source>
        <dbReference type="ARBA" id="ARBA00004984"/>
    </source>
</evidence>
<dbReference type="OrthoDB" id="194468at2759"/>
<comment type="similarity">
    <text evidence="2 8">Belongs to the metallo-dependent hydrolases superfamily. ATZ/TRZ family.</text>
</comment>
<dbReference type="Proteomes" id="UP000193498">
    <property type="component" value="Unassembled WGS sequence"/>
</dbReference>
<comment type="function">
    <text evidence="7 8">Catalyzes the hydrolytic deamination of guanine, producing xanthine and ammonia.</text>
</comment>
<evidence type="ECO:0000256" key="6">
    <source>
        <dbReference type="ARBA" id="ARBA00051148"/>
    </source>
</evidence>
<gene>
    <name evidence="10" type="ORF">K493DRAFT_288936</name>
</gene>
<evidence type="ECO:0000256" key="5">
    <source>
        <dbReference type="ARBA" id="ARBA00022833"/>
    </source>
</evidence>
<dbReference type="NCBIfam" id="NF006679">
    <property type="entry name" value="PRK09228.1"/>
    <property type="match status" value="1"/>
</dbReference>
<evidence type="ECO:0000256" key="8">
    <source>
        <dbReference type="RuleBase" id="RU366009"/>
    </source>
</evidence>
<keyword evidence="4 8" id="KW-0378">Hydrolase</keyword>
<reference evidence="10 11" key="1">
    <citation type="submission" date="2016-07" db="EMBL/GenBank/DDBJ databases">
        <title>Pervasive Adenine N6-methylation of Active Genes in Fungi.</title>
        <authorList>
            <consortium name="DOE Joint Genome Institute"/>
            <person name="Mondo S.J."/>
            <person name="Dannebaum R.O."/>
            <person name="Kuo R.C."/>
            <person name="Labutti K."/>
            <person name="Haridas S."/>
            <person name="Kuo A."/>
            <person name="Salamov A."/>
            <person name="Ahrendt S.R."/>
            <person name="Lipzen A."/>
            <person name="Sullivan W."/>
            <person name="Andreopoulos W.B."/>
            <person name="Clum A."/>
            <person name="Lindquist E."/>
            <person name="Daum C."/>
            <person name="Ramamoorthy G.K."/>
            <person name="Gryganskyi A."/>
            <person name="Culley D."/>
            <person name="Magnuson J.K."/>
            <person name="James T.Y."/>
            <person name="O'Malley M.A."/>
            <person name="Stajich J.E."/>
            <person name="Spatafora J.W."/>
            <person name="Visel A."/>
            <person name="Grigoriev I.V."/>
        </authorList>
    </citation>
    <scope>NUCLEOTIDE SEQUENCE [LARGE SCALE GENOMIC DNA]</scope>
    <source>
        <strain evidence="10 11">CBS 931.73</strain>
    </source>
</reference>
<comment type="pathway">
    <text evidence="1 8">Purine metabolism; guanine degradation; xanthine from guanine: step 1/1.</text>
</comment>
<dbReference type="STRING" id="1314790.A0A1Y1XW38"/>
<keyword evidence="5 8" id="KW-0862">Zinc</keyword>
<organism evidence="10 11">
    <name type="scientific">Basidiobolus meristosporus CBS 931.73</name>
    <dbReference type="NCBI Taxonomy" id="1314790"/>
    <lineage>
        <taxon>Eukaryota</taxon>
        <taxon>Fungi</taxon>
        <taxon>Fungi incertae sedis</taxon>
        <taxon>Zoopagomycota</taxon>
        <taxon>Entomophthoromycotina</taxon>
        <taxon>Basidiobolomycetes</taxon>
        <taxon>Basidiobolales</taxon>
        <taxon>Basidiobolaceae</taxon>
        <taxon>Basidiobolus</taxon>
    </lineage>
</organism>
<dbReference type="InterPro" id="IPR032466">
    <property type="entry name" value="Metal_Hydrolase"/>
</dbReference>